<dbReference type="GO" id="GO:0005829">
    <property type="term" value="C:cytosol"/>
    <property type="evidence" value="ECO:0007669"/>
    <property type="project" value="TreeGrafter"/>
</dbReference>
<dbReference type="InterPro" id="IPR050197">
    <property type="entry name" value="Aldolase_class_II_sugar_metab"/>
</dbReference>
<dbReference type="SUPFAM" id="SSF53639">
    <property type="entry name" value="AraD/HMP-PK domain-like"/>
    <property type="match status" value="1"/>
</dbReference>
<dbReference type="GO" id="GO:0046872">
    <property type="term" value="F:metal ion binding"/>
    <property type="evidence" value="ECO:0007669"/>
    <property type="project" value="UniProtKB-KW"/>
</dbReference>
<dbReference type="EMBL" id="JACJVO010000056">
    <property type="protein sequence ID" value="MBB6735800.1"/>
    <property type="molecule type" value="Genomic_DNA"/>
</dbReference>
<sequence length="223" mass="24678">MTRRDEVLAELRAAGRYMMDYGLAWGNAGNISARTDGDRYLITASGTYLGELGEDDFAECSLGEGIPAPSATPGKKPSKEVPMHRAIYESRPDVGAVLHASPFYGTLIACADEPLPSGLFVETMYYLERVERVRYADPGSFDLGEAVREKAKLANVLLLEHHGVLVYDANLKEARMALHTLETACRMVVEARGAGIPLAELPDATRRRFLEQSGYRPRRKWET</sequence>
<evidence type="ECO:0000313" key="5">
    <source>
        <dbReference type="Proteomes" id="UP000564644"/>
    </source>
</evidence>
<dbReference type="Proteomes" id="UP000564644">
    <property type="component" value="Unassembled WGS sequence"/>
</dbReference>
<keyword evidence="2" id="KW-0456">Lyase</keyword>
<name>A0A7X0STH1_9BACL</name>
<dbReference type="PANTHER" id="PTHR22789">
    <property type="entry name" value="FUCULOSE PHOSPHATE ALDOLASE"/>
    <property type="match status" value="1"/>
</dbReference>
<feature type="domain" description="Class II aldolase/adducin N-terminal" evidence="3">
    <location>
        <begin position="9"/>
        <end position="189"/>
    </location>
</feature>
<reference evidence="4 5" key="1">
    <citation type="submission" date="2020-08" db="EMBL/GenBank/DDBJ databases">
        <title>Cohnella phylogeny.</title>
        <authorList>
            <person name="Dunlap C."/>
        </authorList>
    </citation>
    <scope>NUCLEOTIDE SEQUENCE [LARGE SCALE GENOMIC DNA]</scope>
    <source>
        <strain evidence="4 5">CBP 2801</strain>
    </source>
</reference>
<dbReference type="Pfam" id="PF00596">
    <property type="entry name" value="Aldolase_II"/>
    <property type="match status" value="1"/>
</dbReference>
<dbReference type="GO" id="GO:0019323">
    <property type="term" value="P:pentose catabolic process"/>
    <property type="evidence" value="ECO:0007669"/>
    <property type="project" value="TreeGrafter"/>
</dbReference>
<dbReference type="InterPro" id="IPR036409">
    <property type="entry name" value="Aldolase_II/adducin_N_sf"/>
</dbReference>
<dbReference type="SMART" id="SM01007">
    <property type="entry name" value="Aldolase_II"/>
    <property type="match status" value="1"/>
</dbReference>
<dbReference type="AlphaFoldDB" id="A0A7X0STH1"/>
<evidence type="ECO:0000313" key="4">
    <source>
        <dbReference type="EMBL" id="MBB6735800.1"/>
    </source>
</evidence>
<accession>A0A7X0STH1</accession>
<keyword evidence="5" id="KW-1185">Reference proteome</keyword>
<keyword evidence="1" id="KW-0479">Metal-binding</keyword>
<gene>
    <name evidence="4" type="ORF">H7C18_33305</name>
</gene>
<proteinExistence type="predicted"/>
<dbReference type="GO" id="GO:0016832">
    <property type="term" value="F:aldehyde-lyase activity"/>
    <property type="evidence" value="ECO:0007669"/>
    <property type="project" value="TreeGrafter"/>
</dbReference>
<organism evidence="4 5">
    <name type="scientific">Cohnella zeiphila</name>
    <dbReference type="NCBI Taxonomy" id="2761120"/>
    <lineage>
        <taxon>Bacteria</taxon>
        <taxon>Bacillati</taxon>
        <taxon>Bacillota</taxon>
        <taxon>Bacilli</taxon>
        <taxon>Bacillales</taxon>
        <taxon>Paenibacillaceae</taxon>
        <taxon>Cohnella</taxon>
    </lineage>
</organism>
<protein>
    <submittedName>
        <fullName evidence="4">Class II aldolase/adducin family protein</fullName>
    </submittedName>
</protein>
<evidence type="ECO:0000256" key="2">
    <source>
        <dbReference type="ARBA" id="ARBA00023239"/>
    </source>
</evidence>
<dbReference type="Gene3D" id="3.40.225.10">
    <property type="entry name" value="Class II aldolase/adducin N-terminal domain"/>
    <property type="match status" value="1"/>
</dbReference>
<dbReference type="RefSeq" id="WP_185133447.1">
    <property type="nucleotide sequence ID" value="NZ_JACJVO010000056.1"/>
</dbReference>
<dbReference type="PANTHER" id="PTHR22789:SF0">
    <property type="entry name" value="3-OXO-TETRONATE 4-PHOSPHATE DECARBOXYLASE-RELATED"/>
    <property type="match status" value="1"/>
</dbReference>
<evidence type="ECO:0000259" key="3">
    <source>
        <dbReference type="SMART" id="SM01007"/>
    </source>
</evidence>
<evidence type="ECO:0000256" key="1">
    <source>
        <dbReference type="ARBA" id="ARBA00022723"/>
    </source>
</evidence>
<dbReference type="InterPro" id="IPR001303">
    <property type="entry name" value="Aldolase_II/adducin_N"/>
</dbReference>
<comment type="caution">
    <text evidence="4">The sequence shown here is derived from an EMBL/GenBank/DDBJ whole genome shotgun (WGS) entry which is preliminary data.</text>
</comment>